<accession>A0ACA9JWZ6</accession>
<proteinExistence type="predicted"/>
<protein>
    <submittedName>
        <fullName evidence="1">17890_t:CDS:1</fullName>
    </submittedName>
</protein>
<dbReference type="EMBL" id="CAJVPW010000034">
    <property type="protein sequence ID" value="CAG8440472.1"/>
    <property type="molecule type" value="Genomic_DNA"/>
</dbReference>
<evidence type="ECO:0000313" key="2">
    <source>
        <dbReference type="Proteomes" id="UP000789366"/>
    </source>
</evidence>
<name>A0ACA9JWZ6_9GLOM</name>
<comment type="caution">
    <text evidence="1">The sequence shown here is derived from an EMBL/GenBank/DDBJ whole genome shotgun (WGS) entry which is preliminary data.</text>
</comment>
<reference evidence="1" key="1">
    <citation type="submission" date="2021-06" db="EMBL/GenBank/DDBJ databases">
        <authorList>
            <person name="Kallberg Y."/>
            <person name="Tangrot J."/>
            <person name="Rosling A."/>
        </authorList>
    </citation>
    <scope>NUCLEOTIDE SEQUENCE</scope>
    <source>
        <strain evidence="1">28 12/20/2015</strain>
    </source>
</reference>
<gene>
    <name evidence="1" type="ORF">SPELUC_LOCUS139</name>
</gene>
<sequence>MDDVNDTNYLYPVEYLNSLNPTGMPPSKLTLKVGCPVILLRNFASCQSFCNSSYLVITKLEDHVIEACILCEQSDCKIELLLFISTNYKKRDFDSQAIFKQDEFYPVREKIIPEKYKYSIRQKITVSLFTQLKILNKVPLLNKCLLKVSLIDIPQEILTELNNNENFVFRILVNNYAIQKYNFIVKIVYFYLTPRFKCTKETIQPQESLIFIVSLMEIIDNDFYIYAKEINNMSNITKNIIKDRNQMLSTLPKSTQSKLLFTHQNIKDTEVTSDIQSTSNNSIDEYGILIDTFHLSKCIKTNDHDKFIEDLQKKIDNSDFNVEEETEKLATSINK</sequence>
<keyword evidence="2" id="KW-1185">Reference proteome</keyword>
<organism evidence="1 2">
    <name type="scientific">Cetraspora pellucida</name>
    <dbReference type="NCBI Taxonomy" id="1433469"/>
    <lineage>
        <taxon>Eukaryota</taxon>
        <taxon>Fungi</taxon>
        <taxon>Fungi incertae sedis</taxon>
        <taxon>Mucoromycota</taxon>
        <taxon>Glomeromycotina</taxon>
        <taxon>Glomeromycetes</taxon>
        <taxon>Diversisporales</taxon>
        <taxon>Gigasporaceae</taxon>
        <taxon>Cetraspora</taxon>
    </lineage>
</organism>
<dbReference type="Proteomes" id="UP000789366">
    <property type="component" value="Unassembled WGS sequence"/>
</dbReference>
<evidence type="ECO:0000313" key="1">
    <source>
        <dbReference type="EMBL" id="CAG8440472.1"/>
    </source>
</evidence>